<sequence>MKHQSLSVYEKEIMAVVAAIQKRRAYLLGRHFVIKTDHQSLKYLLEQKISTPMQQKWLAKLMGYDYEIQYKKGVENAVADALSRQTYGQISVISVIKSGILTKIQNSWQHDKTIQTLIHKLQDPQFSTHSSYSWKDGQLRKKNKLVVGNNPELRKTLISLWHDSAVGGHSGMEVTYRNLKAIFLFPRIEFTTNSSIPRKESETYLSSALEL</sequence>
<evidence type="ECO:0000256" key="1">
    <source>
        <dbReference type="ARBA" id="ARBA00022679"/>
    </source>
</evidence>
<dbReference type="Proteomes" id="UP001630127">
    <property type="component" value="Unassembled WGS sequence"/>
</dbReference>
<dbReference type="InterPro" id="IPR041373">
    <property type="entry name" value="RT_RNaseH"/>
</dbReference>
<comment type="caution">
    <text evidence="8">The sequence shown here is derived from an EMBL/GenBank/DDBJ whole genome shotgun (WGS) entry which is preliminary data.</text>
</comment>
<keyword evidence="9" id="KW-1185">Reference proteome</keyword>
<keyword evidence="1" id="KW-0808">Transferase</keyword>
<evidence type="ECO:0000256" key="2">
    <source>
        <dbReference type="ARBA" id="ARBA00022695"/>
    </source>
</evidence>
<reference evidence="8 9" key="1">
    <citation type="submission" date="2024-11" db="EMBL/GenBank/DDBJ databases">
        <title>A near-complete genome assembly of Cinchona calisaya.</title>
        <authorList>
            <person name="Lian D.C."/>
            <person name="Zhao X.W."/>
            <person name="Wei L."/>
        </authorList>
    </citation>
    <scope>NUCLEOTIDE SEQUENCE [LARGE SCALE GENOMIC DNA]</scope>
    <source>
        <tissue evidence="8">Nenye</tissue>
    </source>
</reference>
<protein>
    <recommendedName>
        <fullName evidence="7">Reverse transcriptase RNase H-like domain-containing protein</fullName>
    </recommendedName>
</protein>
<dbReference type="Pfam" id="PF17917">
    <property type="entry name" value="RT_RNaseH"/>
    <property type="match status" value="1"/>
</dbReference>
<gene>
    <name evidence="8" type="ORF">ACH5RR_018086</name>
</gene>
<dbReference type="GO" id="GO:0004519">
    <property type="term" value="F:endonuclease activity"/>
    <property type="evidence" value="ECO:0007669"/>
    <property type="project" value="UniProtKB-KW"/>
</dbReference>
<keyword evidence="6" id="KW-0695">RNA-directed DNA polymerase</keyword>
<organism evidence="8 9">
    <name type="scientific">Cinchona calisaya</name>
    <dbReference type="NCBI Taxonomy" id="153742"/>
    <lineage>
        <taxon>Eukaryota</taxon>
        <taxon>Viridiplantae</taxon>
        <taxon>Streptophyta</taxon>
        <taxon>Embryophyta</taxon>
        <taxon>Tracheophyta</taxon>
        <taxon>Spermatophyta</taxon>
        <taxon>Magnoliopsida</taxon>
        <taxon>eudicotyledons</taxon>
        <taxon>Gunneridae</taxon>
        <taxon>Pentapetalae</taxon>
        <taxon>asterids</taxon>
        <taxon>lamiids</taxon>
        <taxon>Gentianales</taxon>
        <taxon>Rubiaceae</taxon>
        <taxon>Cinchonoideae</taxon>
        <taxon>Cinchoneae</taxon>
        <taxon>Cinchona</taxon>
    </lineage>
</organism>
<evidence type="ECO:0000256" key="6">
    <source>
        <dbReference type="ARBA" id="ARBA00022918"/>
    </source>
</evidence>
<accession>A0ABD2ZNC2</accession>
<dbReference type="GO" id="GO:0016787">
    <property type="term" value="F:hydrolase activity"/>
    <property type="evidence" value="ECO:0007669"/>
    <property type="project" value="UniProtKB-KW"/>
</dbReference>
<feature type="domain" description="Reverse transcriptase RNase H-like" evidence="7">
    <location>
        <begin position="4"/>
        <end position="64"/>
    </location>
</feature>
<evidence type="ECO:0000256" key="4">
    <source>
        <dbReference type="ARBA" id="ARBA00022759"/>
    </source>
</evidence>
<proteinExistence type="predicted"/>
<dbReference type="PANTHER" id="PTHR34072">
    <property type="entry name" value="ENZYMATIC POLYPROTEIN-RELATED"/>
    <property type="match status" value="1"/>
</dbReference>
<dbReference type="InterPro" id="IPR043502">
    <property type="entry name" value="DNA/RNA_pol_sf"/>
</dbReference>
<dbReference type="AlphaFoldDB" id="A0ABD2ZNC2"/>
<name>A0ABD2ZNC2_9GENT</name>
<keyword evidence="2" id="KW-0548">Nucleotidyltransferase</keyword>
<keyword evidence="4" id="KW-0255">Endonuclease</keyword>
<evidence type="ECO:0000259" key="7">
    <source>
        <dbReference type="Pfam" id="PF17917"/>
    </source>
</evidence>
<keyword evidence="5" id="KW-0378">Hydrolase</keyword>
<keyword evidence="3" id="KW-0540">Nuclease</keyword>
<evidence type="ECO:0000313" key="8">
    <source>
        <dbReference type="EMBL" id="KAL3519937.1"/>
    </source>
</evidence>
<evidence type="ECO:0000256" key="5">
    <source>
        <dbReference type="ARBA" id="ARBA00022801"/>
    </source>
</evidence>
<evidence type="ECO:0000313" key="9">
    <source>
        <dbReference type="Proteomes" id="UP001630127"/>
    </source>
</evidence>
<evidence type="ECO:0000256" key="3">
    <source>
        <dbReference type="ARBA" id="ARBA00022722"/>
    </source>
</evidence>
<dbReference type="CDD" id="cd09274">
    <property type="entry name" value="RNase_HI_RT_Ty3"/>
    <property type="match status" value="1"/>
</dbReference>
<dbReference type="EMBL" id="JBJUIK010000008">
    <property type="protein sequence ID" value="KAL3519937.1"/>
    <property type="molecule type" value="Genomic_DNA"/>
</dbReference>
<dbReference type="SUPFAM" id="SSF56672">
    <property type="entry name" value="DNA/RNA polymerases"/>
    <property type="match status" value="1"/>
</dbReference>
<dbReference type="Gene3D" id="1.10.340.70">
    <property type="match status" value="1"/>
</dbReference>
<dbReference type="GO" id="GO:0003964">
    <property type="term" value="F:RNA-directed DNA polymerase activity"/>
    <property type="evidence" value="ECO:0007669"/>
    <property type="project" value="UniProtKB-KW"/>
</dbReference>
<dbReference type="PANTHER" id="PTHR34072:SF55">
    <property type="entry name" value="DNA_RNA POLYMERASES SUPERFAMILY PROTEIN"/>
    <property type="match status" value="1"/>
</dbReference>